<keyword evidence="1" id="KW-0732">Signal</keyword>
<gene>
    <name evidence="3" type="ORF">QWI16_16600</name>
</gene>
<protein>
    <submittedName>
        <fullName evidence="3">GDSL-type esterase/lipase family protein</fullName>
    </submittedName>
</protein>
<feature type="chain" id="PRO_5046823852" evidence="1">
    <location>
        <begin position="27"/>
        <end position="208"/>
    </location>
</feature>
<organism evidence="3 4">
    <name type="scientific">Gilvimarinus algae</name>
    <dbReference type="NCBI Taxonomy" id="3058037"/>
    <lineage>
        <taxon>Bacteria</taxon>
        <taxon>Pseudomonadati</taxon>
        <taxon>Pseudomonadota</taxon>
        <taxon>Gammaproteobacteria</taxon>
        <taxon>Cellvibrionales</taxon>
        <taxon>Cellvibrionaceae</taxon>
        <taxon>Gilvimarinus</taxon>
    </lineage>
</organism>
<evidence type="ECO:0000313" key="4">
    <source>
        <dbReference type="Proteomes" id="UP001168380"/>
    </source>
</evidence>
<reference evidence="3" key="1">
    <citation type="submission" date="2023-07" db="EMBL/GenBank/DDBJ databases">
        <title>Gilvimarinus algae sp. nov., isolated from the surface of Kelp.</title>
        <authorList>
            <person name="Sun Y.Y."/>
            <person name="Gong Y."/>
            <person name="Du Z.J."/>
        </authorList>
    </citation>
    <scope>NUCLEOTIDE SEQUENCE</scope>
    <source>
        <strain evidence="3">SDUM040014</strain>
    </source>
</reference>
<dbReference type="InterPro" id="IPR013830">
    <property type="entry name" value="SGNH_hydro"/>
</dbReference>
<dbReference type="Proteomes" id="UP001168380">
    <property type="component" value="Unassembled WGS sequence"/>
</dbReference>
<dbReference type="PANTHER" id="PTHR30383:SF5">
    <property type="entry name" value="SGNH HYDROLASE-TYPE ESTERASE DOMAIN-CONTAINING PROTEIN"/>
    <property type="match status" value="1"/>
</dbReference>
<dbReference type="InterPro" id="IPR051532">
    <property type="entry name" value="Ester_Hydrolysis_Enzymes"/>
</dbReference>
<proteinExistence type="predicted"/>
<feature type="domain" description="SGNH hydrolase-type esterase" evidence="2">
    <location>
        <begin position="42"/>
        <end position="191"/>
    </location>
</feature>
<comment type="caution">
    <text evidence="3">The sequence shown here is derived from an EMBL/GenBank/DDBJ whole genome shotgun (WGS) entry which is preliminary data.</text>
</comment>
<dbReference type="Pfam" id="PF13472">
    <property type="entry name" value="Lipase_GDSL_2"/>
    <property type="match status" value="1"/>
</dbReference>
<dbReference type="Gene3D" id="3.40.50.1110">
    <property type="entry name" value="SGNH hydrolase"/>
    <property type="match status" value="1"/>
</dbReference>
<sequence length="208" mass="22620">MSRLAAWAFWSRFCWALMLLTLSACSDSPRLDYLPADARLLAFGDSLTRGTGAEVEQSYPAHLSRLIDRQVINEGIPGEVSAEGLARLPGVLDRVQPDLLLLCHGGNDILRSLDEVQLAQNLQAMIDLALARGIDVVLIPVPKRSLLLRAEPLYRQLAERNQLPLAPDIVADVLGEASLRSDRIHPNGEGYGKIAAALAELLAERGAL</sequence>
<dbReference type="PANTHER" id="PTHR30383">
    <property type="entry name" value="THIOESTERASE 1/PROTEASE 1/LYSOPHOSPHOLIPASE L1"/>
    <property type="match status" value="1"/>
</dbReference>
<dbReference type="PROSITE" id="PS51257">
    <property type="entry name" value="PROKAR_LIPOPROTEIN"/>
    <property type="match status" value="1"/>
</dbReference>
<dbReference type="RefSeq" id="WP_302714839.1">
    <property type="nucleotide sequence ID" value="NZ_JAULRT010000062.1"/>
</dbReference>
<feature type="signal peptide" evidence="1">
    <location>
        <begin position="1"/>
        <end position="26"/>
    </location>
</feature>
<evidence type="ECO:0000256" key="1">
    <source>
        <dbReference type="SAM" id="SignalP"/>
    </source>
</evidence>
<dbReference type="EMBL" id="JAULRT010000062">
    <property type="protein sequence ID" value="MDO3383805.1"/>
    <property type="molecule type" value="Genomic_DNA"/>
</dbReference>
<evidence type="ECO:0000313" key="3">
    <source>
        <dbReference type="EMBL" id="MDO3383805.1"/>
    </source>
</evidence>
<keyword evidence="4" id="KW-1185">Reference proteome</keyword>
<accession>A0ABT8TIE3</accession>
<evidence type="ECO:0000259" key="2">
    <source>
        <dbReference type="Pfam" id="PF13472"/>
    </source>
</evidence>
<name>A0ABT8TIE3_9GAMM</name>
<dbReference type="InterPro" id="IPR036514">
    <property type="entry name" value="SGNH_hydro_sf"/>
</dbReference>
<dbReference type="SUPFAM" id="SSF52266">
    <property type="entry name" value="SGNH hydrolase"/>
    <property type="match status" value="1"/>
</dbReference>